<accession>A0A1I4YG23</accession>
<feature type="domain" description="N-acetyltransferase" evidence="1">
    <location>
        <begin position="64"/>
        <end position="208"/>
    </location>
</feature>
<dbReference type="PROSITE" id="PS51186">
    <property type="entry name" value="GNAT"/>
    <property type="match status" value="1"/>
</dbReference>
<keyword evidence="3" id="KW-1185">Reference proteome</keyword>
<dbReference type="Gene3D" id="3.40.630.30">
    <property type="match status" value="1"/>
</dbReference>
<proteinExistence type="predicted"/>
<dbReference type="AlphaFoldDB" id="A0A1I4YG23"/>
<dbReference type="OrthoDB" id="8565925at2"/>
<dbReference type="STRING" id="1266925.GCA_000619905_00133"/>
<reference evidence="3" key="1">
    <citation type="submission" date="2016-10" db="EMBL/GenBank/DDBJ databases">
        <authorList>
            <person name="Varghese N."/>
        </authorList>
    </citation>
    <scope>NUCLEOTIDE SEQUENCE [LARGE SCALE GENOMIC DNA]</scope>
    <source>
        <strain evidence="3">Nsp8</strain>
    </source>
</reference>
<gene>
    <name evidence="2" type="ORF">SAMN05216386_0683</name>
</gene>
<organism evidence="2 3">
    <name type="scientific">Nitrosospira briensis</name>
    <dbReference type="NCBI Taxonomy" id="35799"/>
    <lineage>
        <taxon>Bacteria</taxon>
        <taxon>Pseudomonadati</taxon>
        <taxon>Pseudomonadota</taxon>
        <taxon>Betaproteobacteria</taxon>
        <taxon>Nitrosomonadales</taxon>
        <taxon>Nitrosomonadaceae</taxon>
        <taxon>Nitrosospira</taxon>
    </lineage>
</organism>
<evidence type="ECO:0000259" key="1">
    <source>
        <dbReference type="PROSITE" id="PS51186"/>
    </source>
</evidence>
<evidence type="ECO:0000313" key="2">
    <source>
        <dbReference type="EMBL" id="SFN36978.1"/>
    </source>
</evidence>
<dbReference type="InterPro" id="IPR000182">
    <property type="entry name" value="GNAT_dom"/>
</dbReference>
<protein>
    <recommendedName>
        <fullName evidence="1">N-acetyltransferase domain-containing protein</fullName>
    </recommendedName>
</protein>
<dbReference type="SUPFAM" id="SSF55729">
    <property type="entry name" value="Acyl-CoA N-acyltransferases (Nat)"/>
    <property type="match status" value="1"/>
</dbReference>
<dbReference type="Proteomes" id="UP000183107">
    <property type="component" value="Unassembled WGS sequence"/>
</dbReference>
<dbReference type="EMBL" id="FOVJ01000001">
    <property type="protein sequence ID" value="SFN36978.1"/>
    <property type="molecule type" value="Genomic_DNA"/>
</dbReference>
<evidence type="ECO:0000313" key="3">
    <source>
        <dbReference type="Proteomes" id="UP000183107"/>
    </source>
</evidence>
<dbReference type="InterPro" id="IPR016181">
    <property type="entry name" value="Acyl_CoA_acyltransferase"/>
</dbReference>
<name>A0A1I4YG23_9PROT</name>
<dbReference type="Pfam" id="PF00583">
    <property type="entry name" value="Acetyltransf_1"/>
    <property type="match status" value="1"/>
</dbReference>
<sequence>MNTELIALLKANIGLPLSPELAADLCIAAGRLETLVQASDIGKIEPEHHEGFTFAIERIGDITDEIKPLHRAHWNETEVHRHNLPFNPDYETFCRYERAGRYVLLTLRQDGKLLGNCAMYLDKSTHTRTIIATEDTLYLLPEARKGRAASRFVAYVENAMRVLGATEINITVKTVNKACRFFRLLGYRHVENGLTKILETEDVQLETA</sequence>
<dbReference type="GO" id="GO:0016747">
    <property type="term" value="F:acyltransferase activity, transferring groups other than amino-acyl groups"/>
    <property type="evidence" value="ECO:0007669"/>
    <property type="project" value="InterPro"/>
</dbReference>
<dbReference type="RefSeq" id="WP_074794614.1">
    <property type="nucleotide sequence ID" value="NZ_FOVJ01000001.1"/>
</dbReference>